<dbReference type="AlphaFoldDB" id="A0A9P8Q8X7"/>
<comment type="caution">
    <text evidence="2">The sequence shown here is derived from an EMBL/GenBank/DDBJ whole genome shotgun (WGS) entry which is preliminary data.</text>
</comment>
<feature type="region of interest" description="Disordered" evidence="1">
    <location>
        <begin position="60"/>
        <end position="81"/>
    </location>
</feature>
<gene>
    <name evidence="2" type="ORF">WICPIJ_003951</name>
</gene>
<dbReference type="Proteomes" id="UP000774326">
    <property type="component" value="Unassembled WGS sequence"/>
</dbReference>
<sequence>MKPEIVVMFDNQLNTSAEDEETFKNPKHPTAAEKTQHHLRDVSSGVLSLSGCHSNQFWANDKGKPRLDQAGPNVTESPCGPMRQMLDKWTWMLPVMEPQDVSLVWSTTEENHNPQDNQP</sequence>
<reference evidence="2" key="2">
    <citation type="submission" date="2021-01" db="EMBL/GenBank/DDBJ databases">
        <authorList>
            <person name="Schikora-Tamarit M.A."/>
        </authorList>
    </citation>
    <scope>NUCLEOTIDE SEQUENCE</scope>
    <source>
        <strain evidence="2">CBS2887</strain>
    </source>
</reference>
<protein>
    <submittedName>
        <fullName evidence="2">Uncharacterized protein</fullName>
    </submittedName>
</protein>
<evidence type="ECO:0000313" key="2">
    <source>
        <dbReference type="EMBL" id="KAH3685074.1"/>
    </source>
</evidence>
<organism evidence="2 3">
    <name type="scientific">Wickerhamomyces pijperi</name>
    <name type="common">Yeast</name>
    <name type="synonym">Pichia pijperi</name>
    <dbReference type="NCBI Taxonomy" id="599730"/>
    <lineage>
        <taxon>Eukaryota</taxon>
        <taxon>Fungi</taxon>
        <taxon>Dikarya</taxon>
        <taxon>Ascomycota</taxon>
        <taxon>Saccharomycotina</taxon>
        <taxon>Saccharomycetes</taxon>
        <taxon>Phaffomycetales</taxon>
        <taxon>Wickerhamomycetaceae</taxon>
        <taxon>Wickerhamomyces</taxon>
    </lineage>
</organism>
<dbReference type="EMBL" id="JAEUBG010002181">
    <property type="protein sequence ID" value="KAH3685074.1"/>
    <property type="molecule type" value="Genomic_DNA"/>
</dbReference>
<evidence type="ECO:0000256" key="1">
    <source>
        <dbReference type="SAM" id="MobiDB-lite"/>
    </source>
</evidence>
<name>A0A9P8Q8X7_WICPI</name>
<reference evidence="2" key="1">
    <citation type="journal article" date="2021" name="Open Biol.">
        <title>Shared evolutionary footprints suggest mitochondrial oxidative damage underlies multiple complex I losses in fungi.</title>
        <authorList>
            <person name="Schikora-Tamarit M.A."/>
            <person name="Marcet-Houben M."/>
            <person name="Nosek J."/>
            <person name="Gabaldon T."/>
        </authorList>
    </citation>
    <scope>NUCLEOTIDE SEQUENCE</scope>
    <source>
        <strain evidence="2">CBS2887</strain>
    </source>
</reference>
<accession>A0A9P8Q8X7</accession>
<proteinExistence type="predicted"/>
<evidence type="ECO:0000313" key="3">
    <source>
        <dbReference type="Proteomes" id="UP000774326"/>
    </source>
</evidence>
<keyword evidence="3" id="KW-1185">Reference proteome</keyword>